<dbReference type="Proteomes" id="UP001162501">
    <property type="component" value="Chromosome 20"/>
</dbReference>
<dbReference type="EMBL" id="OX596104">
    <property type="protein sequence ID" value="CAM9960294.1"/>
    <property type="molecule type" value="Genomic_DNA"/>
</dbReference>
<evidence type="ECO:0000313" key="1">
    <source>
        <dbReference type="EMBL" id="CAM9960294.1"/>
    </source>
</evidence>
<evidence type="ECO:0000313" key="2">
    <source>
        <dbReference type="Proteomes" id="UP001162501"/>
    </source>
</evidence>
<protein>
    <submittedName>
        <fullName evidence="1">Uncharacterized protein</fullName>
    </submittedName>
</protein>
<gene>
    <name evidence="1" type="ORF">MRATA1EN22A_LOCUS9945</name>
</gene>
<reference evidence="1" key="1">
    <citation type="submission" date="2023-05" db="EMBL/GenBank/DDBJ databases">
        <authorList>
            <consortium name="ELIXIR-Norway"/>
        </authorList>
    </citation>
    <scope>NUCLEOTIDE SEQUENCE</scope>
</reference>
<sequence>MALSQEQLLLKDMAIEFTQEEWECLDPTQRALYRDVMWDTLRNLVSVAMSCEHVIKKLQLKAEADKRQVVFSKSSLLIIHNRIHNEEKPDKFKDVARTLVKEPMNVRREFTLERNLANVMSWAKSLLKKETLHVIVK</sequence>
<organism evidence="1 2">
    <name type="scientific">Rangifer tarandus platyrhynchus</name>
    <name type="common">Svalbard reindeer</name>
    <dbReference type="NCBI Taxonomy" id="3082113"/>
    <lineage>
        <taxon>Eukaryota</taxon>
        <taxon>Metazoa</taxon>
        <taxon>Chordata</taxon>
        <taxon>Craniata</taxon>
        <taxon>Vertebrata</taxon>
        <taxon>Euteleostomi</taxon>
        <taxon>Mammalia</taxon>
        <taxon>Eutheria</taxon>
        <taxon>Laurasiatheria</taxon>
        <taxon>Artiodactyla</taxon>
        <taxon>Ruminantia</taxon>
        <taxon>Pecora</taxon>
        <taxon>Cervidae</taxon>
        <taxon>Odocoileinae</taxon>
        <taxon>Rangifer</taxon>
    </lineage>
</organism>
<accession>A0AC59YTF8</accession>
<reference evidence="1" key="2">
    <citation type="submission" date="2025-03" db="EMBL/GenBank/DDBJ databases">
        <authorList>
            <consortium name="ELIXIR-Norway"/>
            <consortium name="Elixir Norway"/>
        </authorList>
    </citation>
    <scope>NUCLEOTIDE SEQUENCE</scope>
</reference>
<name>A0AC59YTF8_RANTA</name>
<proteinExistence type="predicted"/>